<dbReference type="AlphaFoldDB" id="A0AAD8YBA9"/>
<dbReference type="InterPro" id="IPR036291">
    <property type="entry name" value="NAD(P)-bd_dom_sf"/>
</dbReference>
<gene>
    <name evidence="2" type="ORF">QTG54_006979</name>
</gene>
<dbReference type="EMBL" id="JATAAI010000011">
    <property type="protein sequence ID" value="KAK1742414.1"/>
    <property type="molecule type" value="Genomic_DNA"/>
</dbReference>
<evidence type="ECO:0000313" key="2">
    <source>
        <dbReference type="EMBL" id="KAK1742414.1"/>
    </source>
</evidence>
<dbReference type="Gene3D" id="3.40.50.720">
    <property type="entry name" value="NAD(P)-binding Rossmann-like Domain"/>
    <property type="match status" value="1"/>
</dbReference>
<keyword evidence="3" id="KW-1185">Reference proteome</keyword>
<protein>
    <recommendedName>
        <fullName evidence="4">NAD(P)-binding domain-containing protein</fullName>
    </recommendedName>
</protein>
<evidence type="ECO:0000256" key="1">
    <source>
        <dbReference type="SAM" id="SignalP"/>
    </source>
</evidence>
<evidence type="ECO:0008006" key="4">
    <source>
        <dbReference type="Google" id="ProtNLM"/>
    </source>
</evidence>
<organism evidence="2 3">
    <name type="scientific">Skeletonema marinoi</name>
    <dbReference type="NCBI Taxonomy" id="267567"/>
    <lineage>
        <taxon>Eukaryota</taxon>
        <taxon>Sar</taxon>
        <taxon>Stramenopiles</taxon>
        <taxon>Ochrophyta</taxon>
        <taxon>Bacillariophyta</taxon>
        <taxon>Coscinodiscophyceae</taxon>
        <taxon>Thalassiosirophycidae</taxon>
        <taxon>Thalassiosirales</taxon>
        <taxon>Skeletonemataceae</taxon>
        <taxon>Skeletonema</taxon>
        <taxon>Skeletonema marinoi-dohrnii complex</taxon>
    </lineage>
</organism>
<feature type="signal peptide" evidence="1">
    <location>
        <begin position="1"/>
        <end position="21"/>
    </location>
</feature>
<feature type="chain" id="PRO_5041939687" description="NAD(P)-binding domain-containing protein" evidence="1">
    <location>
        <begin position="22"/>
        <end position="154"/>
    </location>
</feature>
<comment type="caution">
    <text evidence="2">The sequence shown here is derived from an EMBL/GenBank/DDBJ whole genome shotgun (WGS) entry which is preliminary data.</text>
</comment>
<evidence type="ECO:0000313" key="3">
    <source>
        <dbReference type="Proteomes" id="UP001224775"/>
    </source>
</evidence>
<dbReference type="Proteomes" id="UP001224775">
    <property type="component" value="Unassembled WGS sequence"/>
</dbReference>
<dbReference type="SUPFAM" id="SSF51735">
    <property type="entry name" value="NAD(P)-binding Rossmann-fold domains"/>
    <property type="match status" value="1"/>
</dbReference>
<name>A0AAD8YBA9_9STRA</name>
<proteinExistence type="predicted"/>
<accession>A0AAD8YBA9</accession>
<reference evidence="2" key="1">
    <citation type="submission" date="2023-06" db="EMBL/GenBank/DDBJ databases">
        <title>Survivors Of The Sea: Transcriptome response of Skeletonema marinoi to long-term dormancy.</title>
        <authorList>
            <person name="Pinder M.I.M."/>
            <person name="Kourtchenko O."/>
            <person name="Robertson E.K."/>
            <person name="Larsson T."/>
            <person name="Maumus F."/>
            <person name="Osuna-Cruz C.M."/>
            <person name="Vancaester E."/>
            <person name="Stenow R."/>
            <person name="Vandepoele K."/>
            <person name="Ploug H."/>
            <person name="Bruchert V."/>
            <person name="Godhe A."/>
            <person name="Topel M."/>
        </authorList>
    </citation>
    <scope>NUCLEOTIDE SEQUENCE</scope>
    <source>
        <strain evidence="2">R05AC</strain>
    </source>
</reference>
<sequence>MMNCFICITALLLASLNAANGFHIVLAGGTGKVGRELSSKLVQDGHDVTILCRNAFLAAAPSKVSSDFGWLGQSFLEKYPGIKLRDWDGGDLLDIVGQDWVGWQDDALSKADCVVNLCGGFTQQREMATERIVRESLRCNPTALQITVAPKDEE</sequence>
<keyword evidence="1" id="KW-0732">Signal</keyword>